<keyword evidence="5 7" id="KW-0067">ATP-binding</keyword>
<keyword evidence="2 7" id="KW-0436">Ligase</keyword>
<sequence length="443" mass="49675">MLDWIKDIEGNFVHKKAGDFSLCKMEEALKIVGNPDKSLKNVIHVAGTNGKGSVCTFIESILQKSGYKICKYTSPHIVNFNERIVFNGRQITDDELFEISEFCREKISHLELSFFEITTIIAFIFFAKSNHDAVILETGLGGRLDATNVISKKLCAIITSISLDHMGILGDTKEKIAAEKAGIIKNCDFAICAKQETGVKNAIIDVANELNNGKIEILFDRNDFFANGRGELNFNFTFAALNTKIYGISSGISGLHQINNASLAIACCLKLSEILDKISKTSIKIGIKSAFIMGRICKIKHGEIKKLIPNFSKTCDFIVDGSHNIDSILKLAGYIKRDKNLDKIGIFSLLSDKSCDEIYEVVKNIGFKTLYICEIASTNRRENLYKIAENLSSCNVVKCKNLAEIFEILGKTRFENTSFYLFGSMFFLSDFYKLIFKKYNHKY</sequence>
<organism evidence="9 10">
    <name type="scientific">Candidatus Deianiraea vastatrix</name>
    <dbReference type="NCBI Taxonomy" id="2163644"/>
    <lineage>
        <taxon>Bacteria</taxon>
        <taxon>Pseudomonadati</taxon>
        <taxon>Pseudomonadota</taxon>
        <taxon>Alphaproteobacteria</taxon>
        <taxon>Rickettsiales</taxon>
        <taxon>Candidatus Deianiraeaceae</taxon>
        <taxon>Candidatus Deianiraea</taxon>
    </lineage>
</organism>
<evidence type="ECO:0000256" key="2">
    <source>
        <dbReference type="ARBA" id="ARBA00022598"/>
    </source>
</evidence>
<feature type="domain" description="Mur ligase central" evidence="8">
    <location>
        <begin position="45"/>
        <end position="268"/>
    </location>
</feature>
<evidence type="ECO:0000256" key="3">
    <source>
        <dbReference type="ARBA" id="ARBA00022723"/>
    </source>
</evidence>
<dbReference type="GO" id="GO:0005524">
    <property type="term" value="F:ATP binding"/>
    <property type="evidence" value="ECO:0007669"/>
    <property type="project" value="UniProtKB-KW"/>
</dbReference>
<dbReference type="PROSITE" id="PS01011">
    <property type="entry name" value="FOLYLPOLYGLU_SYNT_1"/>
    <property type="match status" value="1"/>
</dbReference>
<protein>
    <submittedName>
        <fullName evidence="9">Bifunctional protein FolC</fullName>
    </submittedName>
</protein>
<keyword evidence="6" id="KW-0460">Magnesium</keyword>
<evidence type="ECO:0000256" key="7">
    <source>
        <dbReference type="PIRNR" id="PIRNR001563"/>
    </source>
</evidence>
<gene>
    <name evidence="9" type="ORF">Deia_00360</name>
</gene>
<dbReference type="GO" id="GO:0004326">
    <property type="term" value="F:tetrahydrofolylpolyglutamate synthase activity"/>
    <property type="evidence" value="ECO:0007669"/>
    <property type="project" value="InterPro"/>
</dbReference>
<keyword evidence="10" id="KW-1185">Reference proteome</keyword>
<evidence type="ECO:0000256" key="1">
    <source>
        <dbReference type="ARBA" id="ARBA00008276"/>
    </source>
</evidence>
<dbReference type="PIRSF" id="PIRSF001563">
    <property type="entry name" value="Folylpolyglu_synth"/>
    <property type="match status" value="1"/>
</dbReference>
<accession>A0A5B8XFL2</accession>
<evidence type="ECO:0000259" key="8">
    <source>
        <dbReference type="Pfam" id="PF08245"/>
    </source>
</evidence>
<dbReference type="InterPro" id="IPR036565">
    <property type="entry name" value="Mur-like_cat_sf"/>
</dbReference>
<evidence type="ECO:0000313" key="9">
    <source>
        <dbReference type="EMBL" id="QED23164.1"/>
    </source>
</evidence>
<proteinExistence type="inferred from homology"/>
<dbReference type="InterPro" id="IPR018109">
    <property type="entry name" value="Folylpolyglutamate_synth_CS"/>
</dbReference>
<dbReference type="PROSITE" id="PS01012">
    <property type="entry name" value="FOLYLPOLYGLU_SYNT_2"/>
    <property type="match status" value="1"/>
</dbReference>
<evidence type="ECO:0000256" key="4">
    <source>
        <dbReference type="ARBA" id="ARBA00022741"/>
    </source>
</evidence>
<dbReference type="Proteomes" id="UP000321934">
    <property type="component" value="Chromosome"/>
</dbReference>
<dbReference type="AlphaFoldDB" id="A0A5B8XFL2"/>
<reference evidence="9 10" key="1">
    <citation type="journal article" date="2019" name="ISME J.">
        <title>Deianiraea, an extracellular bacterium associated with the ciliate Paramecium, suggests an alternative scenario for the evolution of Rickettsiales.</title>
        <authorList>
            <person name="Castelli M."/>
            <person name="Sabaneyeva E."/>
            <person name="Lanzoni O."/>
            <person name="Lebedeva N."/>
            <person name="Floriano A.M."/>
            <person name="Gaiarsa S."/>
            <person name="Benken K."/>
            <person name="Modeo L."/>
            <person name="Bandi C."/>
            <person name="Potekhin A."/>
            <person name="Sassera D."/>
            <person name="Petroni G."/>
        </authorList>
    </citation>
    <scope>NUCLEOTIDE SEQUENCE [LARGE SCALE GENOMIC DNA]</scope>
    <source>
        <strain evidence="9">CyL4-1</strain>
    </source>
</reference>
<comment type="similarity">
    <text evidence="1 7">Belongs to the folylpolyglutamate synthase family.</text>
</comment>
<dbReference type="GO" id="GO:0046872">
    <property type="term" value="F:metal ion binding"/>
    <property type="evidence" value="ECO:0007669"/>
    <property type="project" value="UniProtKB-KW"/>
</dbReference>
<dbReference type="PANTHER" id="PTHR11136">
    <property type="entry name" value="FOLYLPOLYGLUTAMATE SYNTHASE-RELATED"/>
    <property type="match status" value="1"/>
</dbReference>
<dbReference type="UniPathway" id="UPA00077">
    <property type="reaction ID" value="UER00157"/>
</dbReference>
<dbReference type="Pfam" id="PF08245">
    <property type="entry name" value="Mur_ligase_M"/>
    <property type="match status" value="1"/>
</dbReference>
<dbReference type="InterPro" id="IPR036615">
    <property type="entry name" value="Mur_ligase_C_dom_sf"/>
</dbReference>
<dbReference type="SUPFAM" id="SSF53244">
    <property type="entry name" value="MurD-like peptide ligases, peptide-binding domain"/>
    <property type="match status" value="1"/>
</dbReference>
<dbReference type="InterPro" id="IPR013221">
    <property type="entry name" value="Mur_ligase_cen"/>
</dbReference>
<evidence type="ECO:0000256" key="6">
    <source>
        <dbReference type="ARBA" id="ARBA00022842"/>
    </source>
</evidence>
<dbReference type="EMBL" id="CP029077">
    <property type="protein sequence ID" value="QED23164.1"/>
    <property type="molecule type" value="Genomic_DNA"/>
</dbReference>
<evidence type="ECO:0000256" key="5">
    <source>
        <dbReference type="ARBA" id="ARBA00022840"/>
    </source>
</evidence>
<dbReference type="InterPro" id="IPR001645">
    <property type="entry name" value="Folylpolyglutamate_synth"/>
</dbReference>
<dbReference type="NCBIfam" id="TIGR01499">
    <property type="entry name" value="folC"/>
    <property type="match status" value="1"/>
</dbReference>
<dbReference type="Gene3D" id="3.90.190.20">
    <property type="entry name" value="Mur ligase, C-terminal domain"/>
    <property type="match status" value="1"/>
</dbReference>
<dbReference type="GO" id="GO:0005737">
    <property type="term" value="C:cytoplasm"/>
    <property type="evidence" value="ECO:0007669"/>
    <property type="project" value="TreeGrafter"/>
</dbReference>
<dbReference type="PANTHER" id="PTHR11136:SF0">
    <property type="entry name" value="DIHYDROFOLATE SYNTHETASE-RELATED"/>
    <property type="match status" value="1"/>
</dbReference>
<keyword evidence="3" id="KW-0479">Metal-binding</keyword>
<keyword evidence="4 7" id="KW-0547">Nucleotide-binding</keyword>
<evidence type="ECO:0000313" key="10">
    <source>
        <dbReference type="Proteomes" id="UP000321934"/>
    </source>
</evidence>
<dbReference type="GO" id="GO:0046654">
    <property type="term" value="P:tetrahydrofolate biosynthetic process"/>
    <property type="evidence" value="ECO:0007669"/>
    <property type="project" value="UniProtKB-UniPathway"/>
</dbReference>
<dbReference type="Gene3D" id="3.40.1190.10">
    <property type="entry name" value="Mur-like, catalytic domain"/>
    <property type="match status" value="1"/>
</dbReference>
<name>A0A5B8XFL2_9RICK</name>
<dbReference type="SUPFAM" id="SSF53623">
    <property type="entry name" value="MurD-like peptide ligases, catalytic domain"/>
    <property type="match status" value="1"/>
</dbReference>
<dbReference type="GO" id="GO:0008841">
    <property type="term" value="F:dihydrofolate synthase activity"/>
    <property type="evidence" value="ECO:0007669"/>
    <property type="project" value="TreeGrafter"/>
</dbReference>